<protein>
    <submittedName>
        <fullName evidence="1">Uncharacterized protein</fullName>
    </submittedName>
</protein>
<sequence>MDFEVFWSFKNLESKNLEFKKDFVIIKFFIYIERYLKKEYLRGEKRYIQIRKSRVT</sequence>
<name>T1CN41_9HELI</name>
<dbReference type="EMBL" id="BASD01000004">
    <property type="protein sequence ID" value="GAD18194.1"/>
    <property type="molecule type" value="Genomic_DNA"/>
</dbReference>
<dbReference type="STRING" id="1325130.HFN_1792"/>
<evidence type="ECO:0000313" key="2">
    <source>
        <dbReference type="Proteomes" id="UP000018143"/>
    </source>
</evidence>
<reference evidence="1 2" key="1">
    <citation type="journal article" date="2013" name="Genome Announc.">
        <title>Draft Genome Sequence of Helicobacter fennelliae Strain MRY12-0050, Isolated from a Bacteremia Patient.</title>
        <authorList>
            <person name="Rimbara E."/>
            <person name="Matsui M."/>
            <person name="Mori S."/>
            <person name="Suzuki S."/>
            <person name="Suzuki M."/>
            <person name="Kim H."/>
            <person name="Sekizuka T."/>
            <person name="Kuroda M."/>
            <person name="Shibayama K."/>
        </authorList>
    </citation>
    <scope>NUCLEOTIDE SEQUENCE [LARGE SCALE GENOMIC DNA]</scope>
    <source>
        <strain evidence="1 2">MRY12-0050</strain>
    </source>
</reference>
<organism evidence="1 2">
    <name type="scientific">Helicobacter fennelliae MRY12-0050</name>
    <dbReference type="NCBI Taxonomy" id="1325130"/>
    <lineage>
        <taxon>Bacteria</taxon>
        <taxon>Pseudomonadati</taxon>
        <taxon>Campylobacterota</taxon>
        <taxon>Epsilonproteobacteria</taxon>
        <taxon>Campylobacterales</taxon>
        <taxon>Helicobacteraceae</taxon>
        <taxon>Helicobacter</taxon>
    </lineage>
</organism>
<comment type="caution">
    <text evidence="1">The sequence shown here is derived from an EMBL/GenBank/DDBJ whole genome shotgun (WGS) entry which is preliminary data.</text>
</comment>
<accession>T1CN41</accession>
<keyword evidence="2" id="KW-1185">Reference proteome</keyword>
<proteinExistence type="predicted"/>
<dbReference type="Proteomes" id="UP000018143">
    <property type="component" value="Unassembled WGS sequence"/>
</dbReference>
<evidence type="ECO:0000313" key="1">
    <source>
        <dbReference type="EMBL" id="GAD18194.1"/>
    </source>
</evidence>
<dbReference type="AlphaFoldDB" id="T1CN41"/>
<gene>
    <name evidence="1" type="ORF">HFN_1792</name>
</gene>